<accession>A0A1C0TWR3</accession>
<name>A0A1C0TWR3_9GAMM</name>
<reference evidence="2" key="1">
    <citation type="submission" date="2016-07" db="EMBL/GenBank/DDBJ databases">
        <authorList>
            <person name="Florea S."/>
            <person name="Webb J.S."/>
            <person name="Jaromczyk J."/>
            <person name="Schardl C.L."/>
        </authorList>
    </citation>
    <scope>NUCLEOTIDE SEQUENCE [LARGE SCALE GENOMIC DNA]</scope>
    <source>
        <strain evidence="2">IPB1</strain>
    </source>
</reference>
<sequence length="105" mass="12396">MFRSSTSDYQVLFEFEQPWFVSDLTFRRGSAEDDFKLGFQVKYDDECKSIEIEGFNDLDLISNLLQSEKVVISRELNTQREFGTICIECWEDGSYSEFWCSRAEL</sequence>
<protein>
    <submittedName>
        <fullName evidence="1">Uncharacterized protein</fullName>
    </submittedName>
</protein>
<dbReference type="RefSeq" id="WP_065789762.1">
    <property type="nucleotide sequence ID" value="NZ_MAUJ01000001.1"/>
</dbReference>
<dbReference type="AlphaFoldDB" id="A0A1C0TWR3"/>
<gene>
    <name evidence="1" type="ORF">A7985_07360</name>
</gene>
<dbReference type="Proteomes" id="UP000093366">
    <property type="component" value="Unassembled WGS sequence"/>
</dbReference>
<comment type="caution">
    <text evidence="1">The sequence shown here is derived from an EMBL/GenBank/DDBJ whole genome shotgun (WGS) entry which is preliminary data.</text>
</comment>
<evidence type="ECO:0000313" key="1">
    <source>
        <dbReference type="EMBL" id="OCQ23749.1"/>
    </source>
</evidence>
<dbReference type="EMBL" id="MAUJ01000001">
    <property type="protein sequence ID" value="OCQ23749.1"/>
    <property type="molecule type" value="Genomic_DNA"/>
</dbReference>
<evidence type="ECO:0000313" key="2">
    <source>
        <dbReference type="Proteomes" id="UP000093366"/>
    </source>
</evidence>
<organism evidence="1 2">
    <name type="scientific">Pseudoalteromonas luteoviolacea</name>
    <dbReference type="NCBI Taxonomy" id="43657"/>
    <lineage>
        <taxon>Bacteria</taxon>
        <taxon>Pseudomonadati</taxon>
        <taxon>Pseudomonadota</taxon>
        <taxon>Gammaproteobacteria</taxon>
        <taxon>Alteromonadales</taxon>
        <taxon>Pseudoalteromonadaceae</taxon>
        <taxon>Pseudoalteromonas</taxon>
    </lineage>
</organism>
<proteinExistence type="predicted"/>
<dbReference type="OrthoDB" id="6106034at2"/>